<dbReference type="NCBIfam" id="TIGR01993">
    <property type="entry name" value="Pyr-5-nucltdase"/>
    <property type="match status" value="1"/>
</dbReference>
<evidence type="ECO:0000313" key="2">
    <source>
        <dbReference type="Proteomes" id="UP000054538"/>
    </source>
</evidence>
<protein>
    <recommendedName>
        <fullName evidence="3">Pyrimidine 5-nucleotidase</fullName>
    </recommendedName>
</protein>
<dbReference type="AlphaFoldDB" id="A0A0D0E6I7"/>
<dbReference type="Gene3D" id="3.40.50.1000">
    <property type="entry name" value="HAD superfamily/HAD-like"/>
    <property type="match status" value="1"/>
</dbReference>
<dbReference type="EMBL" id="KN824830">
    <property type="protein sequence ID" value="KIL00627.1"/>
    <property type="molecule type" value="Genomic_DNA"/>
</dbReference>
<dbReference type="SFLD" id="SFLDG01132">
    <property type="entry name" value="C1.5.3:_5'-Nucleotidase_Like"/>
    <property type="match status" value="1"/>
</dbReference>
<reference evidence="2" key="2">
    <citation type="submission" date="2015-01" db="EMBL/GenBank/DDBJ databases">
        <title>Evolutionary Origins and Diversification of the Mycorrhizal Mutualists.</title>
        <authorList>
            <consortium name="DOE Joint Genome Institute"/>
            <consortium name="Mycorrhizal Genomics Consortium"/>
            <person name="Kohler A."/>
            <person name="Kuo A."/>
            <person name="Nagy L.G."/>
            <person name="Floudas D."/>
            <person name="Copeland A."/>
            <person name="Barry K.W."/>
            <person name="Cichocki N."/>
            <person name="Veneault-Fourrey C."/>
            <person name="LaButti K."/>
            <person name="Lindquist E.A."/>
            <person name="Lipzen A."/>
            <person name="Lundell T."/>
            <person name="Morin E."/>
            <person name="Murat C."/>
            <person name="Riley R."/>
            <person name="Ohm R."/>
            <person name="Sun H."/>
            <person name="Tunlid A."/>
            <person name="Henrissat B."/>
            <person name="Grigoriev I.V."/>
            <person name="Hibbett D.S."/>
            <person name="Martin F."/>
        </authorList>
    </citation>
    <scope>NUCLEOTIDE SEQUENCE [LARGE SCALE GENOMIC DNA]</scope>
    <source>
        <strain evidence="2">Ve08.2h10</strain>
    </source>
</reference>
<dbReference type="InterPro" id="IPR023214">
    <property type="entry name" value="HAD_sf"/>
</dbReference>
<dbReference type="NCBIfam" id="TIGR01509">
    <property type="entry name" value="HAD-SF-IA-v3"/>
    <property type="match status" value="1"/>
</dbReference>
<proteinExistence type="predicted"/>
<dbReference type="InterPro" id="IPR036412">
    <property type="entry name" value="HAD-like_sf"/>
</dbReference>
<gene>
    <name evidence="1" type="ORF">PAXRUDRAFT_821525</name>
</gene>
<dbReference type="PANTHER" id="PTHR47438">
    <property type="entry name" value="PHOSPHATE METABOLISM PROTEIN 8-RELATED"/>
    <property type="match status" value="1"/>
</dbReference>
<dbReference type="PANTHER" id="PTHR47438:SF1">
    <property type="entry name" value="PHOSPHATE METABOLISM PROTEIN 8-RELATED"/>
    <property type="match status" value="1"/>
</dbReference>
<dbReference type="FunCoup" id="A0A0D0E6I7">
    <property type="interactions" value="295"/>
</dbReference>
<dbReference type="GO" id="GO:0008252">
    <property type="term" value="F:nucleotidase activity"/>
    <property type="evidence" value="ECO:0007669"/>
    <property type="project" value="TreeGrafter"/>
</dbReference>
<dbReference type="GO" id="GO:0006206">
    <property type="term" value="P:pyrimidine nucleobase metabolic process"/>
    <property type="evidence" value="ECO:0007669"/>
    <property type="project" value="TreeGrafter"/>
</dbReference>
<sequence>MSVDGTSEDPRKVVWFDIDNTLYSASTKISQAMGQRIHAYFVSLGIGEDEASELHHRYYTQYGLALRGLARHHDIDPLDFDRKCDGTLPLEEYIKPDPKLRKLFEDMDRTKVRVWALTNAYKHHANRVLKILNLTDQIEGLVYCDYEEPNFTCKPEAESYRNAMKMAKITDPSKCFFIDDSKLNVIAAKELGWGRCVHFHEVGLDAMEGGRMKKLEVDGDSGADQGIAVINDLEELRVVWPEIFSV</sequence>
<dbReference type="GO" id="GO:0009166">
    <property type="term" value="P:nucleotide catabolic process"/>
    <property type="evidence" value="ECO:0007669"/>
    <property type="project" value="TreeGrafter"/>
</dbReference>
<organism evidence="1 2">
    <name type="scientific">Paxillus rubicundulus Ve08.2h10</name>
    <dbReference type="NCBI Taxonomy" id="930991"/>
    <lineage>
        <taxon>Eukaryota</taxon>
        <taxon>Fungi</taxon>
        <taxon>Dikarya</taxon>
        <taxon>Basidiomycota</taxon>
        <taxon>Agaricomycotina</taxon>
        <taxon>Agaricomycetes</taxon>
        <taxon>Agaricomycetidae</taxon>
        <taxon>Boletales</taxon>
        <taxon>Paxilineae</taxon>
        <taxon>Paxillaceae</taxon>
        <taxon>Paxillus</taxon>
    </lineage>
</organism>
<dbReference type="Proteomes" id="UP000054538">
    <property type="component" value="Unassembled WGS sequence"/>
</dbReference>
<dbReference type="InterPro" id="IPR006439">
    <property type="entry name" value="HAD-SF_hydro_IA"/>
</dbReference>
<evidence type="ECO:0008006" key="3">
    <source>
        <dbReference type="Google" id="ProtNLM"/>
    </source>
</evidence>
<dbReference type="Pfam" id="PF00702">
    <property type="entry name" value="Hydrolase"/>
    <property type="match status" value="1"/>
</dbReference>
<dbReference type="InterPro" id="IPR010237">
    <property type="entry name" value="Pyr-5-nucltdase"/>
</dbReference>
<dbReference type="STRING" id="930991.A0A0D0E6I7"/>
<keyword evidence="2" id="KW-1185">Reference proteome</keyword>
<dbReference type="InterPro" id="IPR052791">
    <property type="entry name" value="SSM1_domain"/>
</dbReference>
<dbReference type="Gene3D" id="1.10.150.450">
    <property type="match status" value="1"/>
</dbReference>
<dbReference type="SUPFAM" id="SSF56784">
    <property type="entry name" value="HAD-like"/>
    <property type="match status" value="1"/>
</dbReference>
<dbReference type="SFLD" id="SFLDS00003">
    <property type="entry name" value="Haloacid_Dehalogenase"/>
    <property type="match status" value="1"/>
</dbReference>
<evidence type="ECO:0000313" key="1">
    <source>
        <dbReference type="EMBL" id="KIL00627.1"/>
    </source>
</evidence>
<accession>A0A0D0E6I7</accession>
<dbReference type="HOGENOM" id="CLU_059493_0_0_1"/>
<reference evidence="1 2" key="1">
    <citation type="submission" date="2014-04" db="EMBL/GenBank/DDBJ databases">
        <authorList>
            <consortium name="DOE Joint Genome Institute"/>
            <person name="Kuo A."/>
            <person name="Kohler A."/>
            <person name="Jargeat P."/>
            <person name="Nagy L.G."/>
            <person name="Floudas D."/>
            <person name="Copeland A."/>
            <person name="Barry K.W."/>
            <person name="Cichocki N."/>
            <person name="Veneault-Fourrey C."/>
            <person name="LaButti K."/>
            <person name="Lindquist E.A."/>
            <person name="Lipzen A."/>
            <person name="Lundell T."/>
            <person name="Morin E."/>
            <person name="Murat C."/>
            <person name="Sun H."/>
            <person name="Tunlid A."/>
            <person name="Henrissat B."/>
            <person name="Grigoriev I.V."/>
            <person name="Hibbett D.S."/>
            <person name="Martin F."/>
            <person name="Nordberg H.P."/>
            <person name="Cantor M.N."/>
            <person name="Hua S.X."/>
        </authorList>
    </citation>
    <scope>NUCLEOTIDE SEQUENCE [LARGE SCALE GENOMIC DNA]</scope>
    <source>
        <strain evidence="1 2">Ve08.2h10</strain>
    </source>
</reference>
<name>A0A0D0E6I7_9AGAM</name>
<dbReference type="OrthoDB" id="1065058at2759"/>
<dbReference type="InParanoid" id="A0A0D0E6I7"/>
<dbReference type="SFLD" id="SFLDG01129">
    <property type="entry name" value="C1.5:_HAD__Beta-PGM__Phosphata"/>
    <property type="match status" value="1"/>
</dbReference>